<dbReference type="InterPro" id="IPR052523">
    <property type="entry name" value="Trichothecene_AcTrans"/>
</dbReference>
<reference evidence="2" key="1">
    <citation type="journal article" date="2020" name="Stud. Mycol.">
        <title>101 Dothideomycetes genomes: a test case for predicting lifestyles and emergence of pathogens.</title>
        <authorList>
            <person name="Haridas S."/>
            <person name="Albert R."/>
            <person name="Binder M."/>
            <person name="Bloem J."/>
            <person name="Labutti K."/>
            <person name="Salamov A."/>
            <person name="Andreopoulos B."/>
            <person name="Baker S."/>
            <person name="Barry K."/>
            <person name="Bills G."/>
            <person name="Bluhm B."/>
            <person name="Cannon C."/>
            <person name="Castanera R."/>
            <person name="Culley D."/>
            <person name="Daum C."/>
            <person name="Ezra D."/>
            <person name="Gonzalez J."/>
            <person name="Henrissat B."/>
            <person name="Kuo A."/>
            <person name="Liang C."/>
            <person name="Lipzen A."/>
            <person name="Lutzoni F."/>
            <person name="Magnuson J."/>
            <person name="Mondo S."/>
            <person name="Nolan M."/>
            <person name="Ohm R."/>
            <person name="Pangilinan J."/>
            <person name="Park H.-J."/>
            <person name="Ramirez L."/>
            <person name="Alfaro M."/>
            <person name="Sun H."/>
            <person name="Tritt A."/>
            <person name="Yoshinaga Y."/>
            <person name="Zwiers L.-H."/>
            <person name="Turgeon B."/>
            <person name="Goodwin S."/>
            <person name="Spatafora J."/>
            <person name="Crous P."/>
            <person name="Grigoriev I."/>
        </authorList>
    </citation>
    <scope>NUCLEOTIDE SEQUENCE</scope>
    <source>
        <strain evidence="2">CBS 125425</strain>
    </source>
</reference>
<dbReference type="AlphaFoldDB" id="A0A9P4RB66"/>
<dbReference type="OrthoDB" id="4738875at2759"/>
<evidence type="ECO:0000313" key="3">
    <source>
        <dbReference type="Proteomes" id="UP000799444"/>
    </source>
</evidence>
<keyword evidence="3" id="KW-1185">Reference proteome</keyword>
<protein>
    <recommendedName>
        <fullName evidence="1">N-acetyltransferase domain-containing protein</fullName>
    </recommendedName>
</protein>
<feature type="domain" description="N-acetyltransferase" evidence="1">
    <location>
        <begin position="67"/>
        <end position="223"/>
    </location>
</feature>
<name>A0A9P4RB66_9PLEO</name>
<dbReference type="InterPro" id="IPR000182">
    <property type="entry name" value="GNAT_dom"/>
</dbReference>
<dbReference type="InterPro" id="IPR016181">
    <property type="entry name" value="Acyl_CoA_acyltransferase"/>
</dbReference>
<evidence type="ECO:0000259" key="1">
    <source>
        <dbReference type="PROSITE" id="PS51186"/>
    </source>
</evidence>
<dbReference type="GO" id="GO:0016747">
    <property type="term" value="F:acyltransferase activity, transferring groups other than amino-acyl groups"/>
    <property type="evidence" value="ECO:0007669"/>
    <property type="project" value="InterPro"/>
</dbReference>
<dbReference type="PANTHER" id="PTHR42791">
    <property type="entry name" value="GNAT FAMILY ACETYLTRANSFERASE"/>
    <property type="match status" value="1"/>
</dbReference>
<sequence length="236" mass="26791">MPFQLSEVTSVSDFDLIMPVLFRSFHQPYNTLSKFFNPIHTTPEAAIEASKERQISLWKSNPACHWLKVTETDSAQIVGAASWFVNVAVKPPSAEKKPFQAKWHIEGSDEKAFAEKLIGGLIEFGAARMTRPHLELGQLVVDPDHRLQGIGGMLLQWGVAKADELELETVVKSVPFAVPMYKRRGFGAVEQIDIDFSVPEPSEKWKDYQSEDLRVFFMWKPSGRDYQEGEPLPWKN</sequence>
<accession>A0A9P4RB66</accession>
<dbReference type="PANTHER" id="PTHR42791:SF5">
    <property type="entry name" value="HYPOTHETICAL ACETYLTRANSFERASE (EUROFUNG)"/>
    <property type="match status" value="1"/>
</dbReference>
<dbReference type="Pfam" id="PF00583">
    <property type="entry name" value="Acetyltransf_1"/>
    <property type="match status" value="1"/>
</dbReference>
<gene>
    <name evidence="2" type="ORF">EJ04DRAFT_548281</name>
</gene>
<organism evidence="2 3">
    <name type="scientific">Polyplosphaeria fusca</name>
    <dbReference type="NCBI Taxonomy" id="682080"/>
    <lineage>
        <taxon>Eukaryota</taxon>
        <taxon>Fungi</taxon>
        <taxon>Dikarya</taxon>
        <taxon>Ascomycota</taxon>
        <taxon>Pezizomycotina</taxon>
        <taxon>Dothideomycetes</taxon>
        <taxon>Pleosporomycetidae</taxon>
        <taxon>Pleosporales</taxon>
        <taxon>Tetraplosphaeriaceae</taxon>
        <taxon>Polyplosphaeria</taxon>
    </lineage>
</organism>
<dbReference type="CDD" id="cd04301">
    <property type="entry name" value="NAT_SF"/>
    <property type="match status" value="1"/>
</dbReference>
<dbReference type="EMBL" id="ML996099">
    <property type="protein sequence ID" value="KAF2740755.1"/>
    <property type="molecule type" value="Genomic_DNA"/>
</dbReference>
<dbReference type="PROSITE" id="PS51186">
    <property type="entry name" value="GNAT"/>
    <property type="match status" value="1"/>
</dbReference>
<evidence type="ECO:0000313" key="2">
    <source>
        <dbReference type="EMBL" id="KAF2740755.1"/>
    </source>
</evidence>
<dbReference type="Gene3D" id="3.40.630.30">
    <property type="match status" value="1"/>
</dbReference>
<dbReference type="Proteomes" id="UP000799444">
    <property type="component" value="Unassembled WGS sequence"/>
</dbReference>
<dbReference type="SUPFAM" id="SSF55729">
    <property type="entry name" value="Acyl-CoA N-acyltransferases (Nat)"/>
    <property type="match status" value="1"/>
</dbReference>
<comment type="caution">
    <text evidence="2">The sequence shown here is derived from an EMBL/GenBank/DDBJ whole genome shotgun (WGS) entry which is preliminary data.</text>
</comment>
<proteinExistence type="predicted"/>